<accession>A0ABT0PA09</accession>
<comment type="caution">
    <text evidence="2">The sequence shown here is derived from an EMBL/GenBank/DDBJ whole genome shotgun (WGS) entry which is preliminary data.</text>
</comment>
<dbReference type="Pfam" id="PF09832">
    <property type="entry name" value="DUF2059"/>
    <property type="match status" value="1"/>
</dbReference>
<dbReference type="EMBL" id="JAMCOF010000004">
    <property type="protein sequence ID" value="MCL6229628.1"/>
    <property type="molecule type" value="Genomic_DNA"/>
</dbReference>
<name>A0ABT0PA09_9HYPH</name>
<dbReference type="InterPro" id="IPR018637">
    <property type="entry name" value="DUF2059"/>
</dbReference>
<evidence type="ECO:0000313" key="3">
    <source>
        <dbReference type="Proteomes" id="UP001523003"/>
    </source>
</evidence>
<protein>
    <submittedName>
        <fullName evidence="2">DUF2059 domain-containing protein</fullName>
    </submittedName>
</protein>
<keyword evidence="3" id="KW-1185">Reference proteome</keyword>
<reference evidence="2 3" key="1">
    <citation type="submission" date="2022-05" db="EMBL/GenBank/DDBJ databases">
        <title>Description of the Bartonella bilalgolemii sp. nov. Isolated from Apodemus uralensis (Pallas 1811).</title>
        <authorList>
            <person name="Zgheib R."/>
            <person name="Celebi B."/>
        </authorList>
    </citation>
    <scope>NUCLEOTIDE SEQUENCE [LARGE SCALE GENOMIC DNA]</scope>
    <source>
        <strain evidence="2 3">G70</strain>
    </source>
</reference>
<gene>
    <name evidence="2" type="ORF">M4Z11_03255</name>
</gene>
<organism evidence="2 3">
    <name type="scientific">Bartonella bilalgolemii</name>
    <dbReference type="NCBI Taxonomy" id="2942911"/>
    <lineage>
        <taxon>Bacteria</taxon>
        <taxon>Pseudomonadati</taxon>
        <taxon>Pseudomonadota</taxon>
        <taxon>Alphaproteobacteria</taxon>
        <taxon>Hyphomicrobiales</taxon>
        <taxon>Bartonellaceae</taxon>
        <taxon>Bartonella</taxon>
    </lineage>
</organism>
<proteinExistence type="predicted"/>
<dbReference type="RefSeq" id="WP_249676188.1">
    <property type="nucleotide sequence ID" value="NZ_JAMCOF010000004.1"/>
</dbReference>
<dbReference type="Proteomes" id="UP001523003">
    <property type="component" value="Unassembled WGS sequence"/>
</dbReference>
<evidence type="ECO:0000313" key="2">
    <source>
        <dbReference type="EMBL" id="MCL6229628.1"/>
    </source>
</evidence>
<feature type="domain" description="DUF2059" evidence="1">
    <location>
        <begin position="96"/>
        <end position="152"/>
    </location>
</feature>
<evidence type="ECO:0000259" key="1">
    <source>
        <dbReference type="Pfam" id="PF09832"/>
    </source>
</evidence>
<sequence length="186" mass="20940">MRIIVFFQKFIISLSAVAILTVNIGITYAQDMSEKHLNSAQNVINAIRATDQFDSFLPMAARDIKEKLISTDPNLEKNIATIVDKQALALAKRRADLEKEVAHVYAKHFSEEELDKISAFYSSDVGKKFLMKVPDVARDAYSVFDAWCSTIMQNLIKNVEKEMSQTLNLNNSITPMESTSSKSPMQ</sequence>